<dbReference type="Pfam" id="PF02518">
    <property type="entry name" value="HATPase_c"/>
    <property type="match status" value="1"/>
</dbReference>
<dbReference type="PANTHER" id="PTHR45339">
    <property type="entry name" value="HYBRID SIGNAL TRANSDUCTION HISTIDINE KINASE J"/>
    <property type="match status" value="1"/>
</dbReference>
<keyword evidence="22" id="KW-1185">Reference proteome</keyword>
<evidence type="ECO:0000256" key="2">
    <source>
        <dbReference type="ARBA" id="ARBA00004651"/>
    </source>
</evidence>
<evidence type="ECO:0000256" key="6">
    <source>
        <dbReference type="ARBA" id="ARBA00022679"/>
    </source>
</evidence>
<organism evidence="21 22">
    <name type="scientific">Pirellulimonas nuda</name>
    <dbReference type="NCBI Taxonomy" id="2528009"/>
    <lineage>
        <taxon>Bacteria</taxon>
        <taxon>Pseudomonadati</taxon>
        <taxon>Planctomycetota</taxon>
        <taxon>Planctomycetia</taxon>
        <taxon>Pirellulales</taxon>
        <taxon>Lacipirellulaceae</taxon>
        <taxon>Pirellulimonas</taxon>
    </lineage>
</organism>
<evidence type="ECO:0000256" key="5">
    <source>
        <dbReference type="ARBA" id="ARBA00022553"/>
    </source>
</evidence>
<dbReference type="InterPro" id="IPR036097">
    <property type="entry name" value="HisK_dim/P_sf"/>
</dbReference>
<feature type="domain" description="Histidine kinase" evidence="17">
    <location>
        <begin position="486"/>
        <end position="707"/>
    </location>
</feature>
<dbReference type="PROSITE" id="PS50894">
    <property type="entry name" value="HPT"/>
    <property type="match status" value="1"/>
</dbReference>
<dbReference type="PROSITE" id="PS50113">
    <property type="entry name" value="PAC"/>
    <property type="match status" value="1"/>
</dbReference>
<evidence type="ECO:0000256" key="3">
    <source>
        <dbReference type="ARBA" id="ARBA00012438"/>
    </source>
</evidence>
<evidence type="ECO:0000256" key="13">
    <source>
        <dbReference type="ARBA" id="ARBA00023136"/>
    </source>
</evidence>
<evidence type="ECO:0000256" key="16">
    <source>
        <dbReference type="SAM" id="MobiDB-lite"/>
    </source>
</evidence>
<keyword evidence="8" id="KW-0547">Nucleotide-binding</keyword>
<dbReference type="GO" id="GO:0000155">
    <property type="term" value="F:phosphorelay sensor kinase activity"/>
    <property type="evidence" value="ECO:0007669"/>
    <property type="project" value="InterPro"/>
</dbReference>
<dbReference type="Pfam" id="PF01627">
    <property type="entry name" value="Hpt"/>
    <property type="match status" value="1"/>
</dbReference>
<dbReference type="PROSITE" id="PS50110">
    <property type="entry name" value="RESPONSE_REGULATORY"/>
    <property type="match status" value="2"/>
</dbReference>
<dbReference type="InterPro" id="IPR036890">
    <property type="entry name" value="HATPase_C_sf"/>
</dbReference>
<dbReference type="Gene3D" id="3.40.50.2300">
    <property type="match status" value="2"/>
</dbReference>
<dbReference type="CDD" id="cd00130">
    <property type="entry name" value="PAS"/>
    <property type="match status" value="2"/>
</dbReference>
<keyword evidence="10" id="KW-0067">ATP-binding</keyword>
<dbReference type="InterPro" id="IPR013656">
    <property type="entry name" value="PAS_4"/>
</dbReference>
<evidence type="ECO:0000313" key="21">
    <source>
        <dbReference type="EMBL" id="QDU88676.1"/>
    </source>
</evidence>
<dbReference type="SUPFAM" id="SSF55781">
    <property type="entry name" value="GAF domain-like"/>
    <property type="match status" value="1"/>
</dbReference>
<dbReference type="CDD" id="cd00082">
    <property type="entry name" value="HisKA"/>
    <property type="match status" value="1"/>
</dbReference>
<dbReference type="CDD" id="cd16922">
    <property type="entry name" value="HATPase_EvgS-ArcB-TorS-like"/>
    <property type="match status" value="1"/>
</dbReference>
<dbReference type="Pfam" id="PF00072">
    <property type="entry name" value="Response_reg"/>
    <property type="match status" value="2"/>
</dbReference>
<name>A0A518DB65_9BACT</name>
<evidence type="ECO:0000256" key="15">
    <source>
        <dbReference type="PROSITE-ProRule" id="PRU00169"/>
    </source>
</evidence>
<dbReference type="SMART" id="SM00387">
    <property type="entry name" value="HATPase_c"/>
    <property type="match status" value="1"/>
</dbReference>
<dbReference type="Proteomes" id="UP000317429">
    <property type="component" value="Chromosome"/>
</dbReference>
<dbReference type="CDD" id="cd00156">
    <property type="entry name" value="REC"/>
    <property type="match status" value="1"/>
</dbReference>
<dbReference type="InterPro" id="IPR003018">
    <property type="entry name" value="GAF"/>
</dbReference>
<dbReference type="InterPro" id="IPR035965">
    <property type="entry name" value="PAS-like_dom_sf"/>
</dbReference>
<feature type="modified residue" description="Phosphohistidine" evidence="14">
    <location>
        <position position="1064"/>
    </location>
</feature>
<comment type="catalytic activity">
    <reaction evidence="1">
        <text>ATP + protein L-histidine = ADP + protein N-phospho-L-histidine.</text>
        <dbReference type="EC" id="2.7.13.3"/>
    </reaction>
</comment>
<feature type="domain" description="Response regulatory" evidence="18">
    <location>
        <begin position="872"/>
        <end position="990"/>
    </location>
</feature>
<dbReference type="SMART" id="SM00073">
    <property type="entry name" value="HPT"/>
    <property type="match status" value="1"/>
</dbReference>
<feature type="domain" description="PAC" evidence="19">
    <location>
        <begin position="236"/>
        <end position="292"/>
    </location>
</feature>
<feature type="domain" description="HPt" evidence="20">
    <location>
        <begin position="1025"/>
        <end position="1122"/>
    </location>
</feature>
<feature type="region of interest" description="Disordered" evidence="16">
    <location>
        <begin position="988"/>
        <end position="1013"/>
    </location>
</feature>
<dbReference type="InterPro" id="IPR003661">
    <property type="entry name" value="HisK_dim/P_dom"/>
</dbReference>
<comment type="subcellular location">
    <subcellularLocation>
        <location evidence="2">Cell membrane</location>
        <topology evidence="2">Multi-pass membrane protein</topology>
    </subcellularLocation>
</comment>
<dbReference type="SUPFAM" id="SSF55785">
    <property type="entry name" value="PYP-like sensor domain (PAS domain)"/>
    <property type="match status" value="2"/>
</dbReference>
<dbReference type="Pfam" id="PF08448">
    <property type="entry name" value="PAS_4"/>
    <property type="match status" value="2"/>
</dbReference>
<dbReference type="InterPro" id="IPR001789">
    <property type="entry name" value="Sig_transdc_resp-reg_receiver"/>
</dbReference>
<dbReference type="InterPro" id="IPR029016">
    <property type="entry name" value="GAF-like_dom_sf"/>
</dbReference>
<dbReference type="FunFam" id="3.30.565.10:FF:000078">
    <property type="entry name" value="Two-component sensor histidine kinase"/>
    <property type="match status" value="1"/>
</dbReference>
<dbReference type="InterPro" id="IPR003594">
    <property type="entry name" value="HATPase_dom"/>
</dbReference>
<dbReference type="PROSITE" id="PS50109">
    <property type="entry name" value="HIS_KIN"/>
    <property type="match status" value="1"/>
</dbReference>
<sequence>MDDRTEAFEAPSLATWLARLGTGVGAERSAADSAEVRRAADLFQSLVDSLPLNLLVKDLGGRRVLVNRGYLDFQHAGREDLLGKTDFDLFPEQVARQRHSEDQQVIRSGSAVRGVEEQLTVDGERRSIEHIKSPIRDAGGLIVGLQVVFWDVTDRVRAEAAHAHERDLLACLLDSIPDALYFKDEQSRFLRISRAMAAKFGLPGPDAVIGKTDADVFSSEHAQQALDDERGIMRTGSPLVGVVEKETWPDGRDTWVSTNKMPLRDAAGTIYGTFGISRDVTEQMLAEAALARQAMEAQLLHRAVSMAAETASIEEALQQCIDAVCEVTGWPVGHAYRPTADGEELAPTTIWGIHDGGNYTEFRAVTEQTPFKLGVGLPGRIWESGEPAWIANVQVDDNFPRARLCPGLLVKGAFGFPVRVGGATAAVLEFFTREEMAVDGDLLRTMQSVGEQVGRVVERRLAQEELQVAKEAAEAANRSKSEFLANMSHEIRTPMNGIIGMTELLLNTQLTNEQRDFQQMVKSSADALLTLLNDILDFSKIEAGRLELEASPFRIRDLLGATVHSLACRAVDKGIELVVRVLPEVPDNLVGDPGRLRQVVVNLLGNAIKFTEKGEVVVTVSSQRSDDDRVLLHIAVRDTGIGIANEQRVKIFDAFTQADSSTTRQYGGTGLGLAISSQLVQLMGGRIWVESELGKGSAFQFTVDLARGEEQADEAPAELQTLHQLPVLVVDDNRTNRIICEEVLSNWGMKPTSVASGPAALEELERARSSGRPYRLALLDVMMPSMDGFELVRRIRQQAGQDGLTILMLSSAHRPEDSAHAKTLNVAKCLNKPITQSILFNGITGALGTARVDEQGPGPLNAELSMAFVRRRVLLAEDGVVNRKVALNLLEKRGHQVTAVENGRQAVDAWKAEPFDLVLMDVQMPEMDGFEATAAIRTEERATGRHTPIVAITAHAMKGDRDRCLTAGMDDYVSKPFRPRELFEAVEKDRRLSPDGAAAAAEDDAPKTPPAPFDRAEALLNVGGSDDFLKEMIELFLVECPKQMTAVEAAHTSGKPAALMEAAHTLKGSVSMFAANEATAAARRVEKMGRTGDLDDYDAAWADLQSRIAELVAALQQEAGIFPG</sequence>
<dbReference type="SMART" id="SM00388">
    <property type="entry name" value="HisKA"/>
    <property type="match status" value="1"/>
</dbReference>
<dbReference type="InterPro" id="IPR000014">
    <property type="entry name" value="PAS"/>
</dbReference>
<evidence type="ECO:0000256" key="9">
    <source>
        <dbReference type="ARBA" id="ARBA00022777"/>
    </source>
</evidence>
<gene>
    <name evidence="21" type="primary">barA_2</name>
    <name evidence="21" type="ORF">Pla175_20560</name>
</gene>
<dbReference type="InterPro" id="IPR008207">
    <property type="entry name" value="Sig_transdc_His_kin_Hpt_dom"/>
</dbReference>
<dbReference type="Pfam" id="PF00512">
    <property type="entry name" value="HisKA"/>
    <property type="match status" value="1"/>
</dbReference>
<evidence type="ECO:0000256" key="4">
    <source>
        <dbReference type="ARBA" id="ARBA00022475"/>
    </source>
</evidence>
<protein>
    <recommendedName>
        <fullName evidence="3">histidine kinase</fullName>
        <ecNumber evidence="3">2.7.13.3</ecNumber>
    </recommendedName>
</protein>
<keyword evidence="12" id="KW-0902">Two-component regulatory system</keyword>
<keyword evidence="11" id="KW-1133">Transmembrane helix</keyword>
<dbReference type="EC" id="2.7.13.3" evidence="3"/>
<accession>A0A518DB65</accession>
<feature type="modified residue" description="4-aspartylphosphate" evidence="15">
    <location>
        <position position="921"/>
    </location>
</feature>
<evidence type="ECO:0000313" key="22">
    <source>
        <dbReference type="Proteomes" id="UP000317429"/>
    </source>
</evidence>
<evidence type="ECO:0000256" key="1">
    <source>
        <dbReference type="ARBA" id="ARBA00000085"/>
    </source>
</evidence>
<dbReference type="GO" id="GO:0005524">
    <property type="term" value="F:ATP binding"/>
    <property type="evidence" value="ECO:0007669"/>
    <property type="project" value="UniProtKB-KW"/>
</dbReference>
<evidence type="ECO:0000259" key="17">
    <source>
        <dbReference type="PROSITE" id="PS50109"/>
    </source>
</evidence>
<dbReference type="Gene3D" id="3.30.565.10">
    <property type="entry name" value="Histidine kinase-like ATPase, C-terminal domain"/>
    <property type="match status" value="1"/>
</dbReference>
<dbReference type="SUPFAM" id="SSF47226">
    <property type="entry name" value="Histidine-containing phosphotransfer domain, HPT domain"/>
    <property type="match status" value="1"/>
</dbReference>
<dbReference type="EMBL" id="CP036291">
    <property type="protein sequence ID" value="QDU88676.1"/>
    <property type="molecule type" value="Genomic_DNA"/>
</dbReference>
<dbReference type="CDD" id="cd17546">
    <property type="entry name" value="REC_hyHK_CKI1_RcsC-like"/>
    <property type="match status" value="1"/>
</dbReference>
<keyword evidence="13" id="KW-0472">Membrane</keyword>
<evidence type="ECO:0000256" key="11">
    <source>
        <dbReference type="ARBA" id="ARBA00022989"/>
    </source>
</evidence>
<dbReference type="FunFam" id="1.10.287.130:FF:000002">
    <property type="entry name" value="Two-component osmosensing histidine kinase"/>
    <property type="match status" value="1"/>
</dbReference>
<evidence type="ECO:0000259" key="19">
    <source>
        <dbReference type="PROSITE" id="PS50113"/>
    </source>
</evidence>
<evidence type="ECO:0000259" key="20">
    <source>
        <dbReference type="PROSITE" id="PS50894"/>
    </source>
</evidence>
<dbReference type="Pfam" id="PF13185">
    <property type="entry name" value="GAF_2"/>
    <property type="match status" value="1"/>
</dbReference>
<dbReference type="InterPro" id="IPR005467">
    <property type="entry name" value="His_kinase_dom"/>
</dbReference>
<dbReference type="GO" id="GO:0005886">
    <property type="term" value="C:plasma membrane"/>
    <property type="evidence" value="ECO:0007669"/>
    <property type="project" value="UniProtKB-SubCell"/>
</dbReference>
<dbReference type="RefSeq" id="WP_197527399.1">
    <property type="nucleotide sequence ID" value="NZ_CP036291.1"/>
</dbReference>
<evidence type="ECO:0000256" key="10">
    <source>
        <dbReference type="ARBA" id="ARBA00022840"/>
    </source>
</evidence>
<evidence type="ECO:0000256" key="8">
    <source>
        <dbReference type="ARBA" id="ARBA00022741"/>
    </source>
</evidence>
<feature type="modified residue" description="4-aspartylphosphate" evidence="15">
    <location>
        <position position="780"/>
    </location>
</feature>
<evidence type="ECO:0000259" key="18">
    <source>
        <dbReference type="PROSITE" id="PS50110"/>
    </source>
</evidence>
<reference evidence="21 22" key="1">
    <citation type="submission" date="2019-02" db="EMBL/GenBank/DDBJ databases">
        <title>Deep-cultivation of Planctomycetes and their phenomic and genomic characterization uncovers novel biology.</title>
        <authorList>
            <person name="Wiegand S."/>
            <person name="Jogler M."/>
            <person name="Boedeker C."/>
            <person name="Pinto D."/>
            <person name="Vollmers J."/>
            <person name="Rivas-Marin E."/>
            <person name="Kohn T."/>
            <person name="Peeters S.H."/>
            <person name="Heuer A."/>
            <person name="Rast P."/>
            <person name="Oberbeckmann S."/>
            <person name="Bunk B."/>
            <person name="Jeske O."/>
            <person name="Meyerdierks A."/>
            <person name="Storesund J.E."/>
            <person name="Kallscheuer N."/>
            <person name="Luecker S."/>
            <person name="Lage O.M."/>
            <person name="Pohl T."/>
            <person name="Merkel B.J."/>
            <person name="Hornburger P."/>
            <person name="Mueller R.-W."/>
            <person name="Bruemmer F."/>
            <person name="Labrenz M."/>
            <person name="Spormann A.M."/>
            <person name="Op den Camp H."/>
            <person name="Overmann J."/>
            <person name="Amann R."/>
            <person name="Jetten M.S.M."/>
            <person name="Mascher T."/>
            <person name="Medema M.H."/>
            <person name="Devos D.P."/>
            <person name="Kaster A.-K."/>
            <person name="Ovreas L."/>
            <person name="Rohde M."/>
            <person name="Galperin M.Y."/>
            <person name="Jogler C."/>
        </authorList>
    </citation>
    <scope>NUCLEOTIDE SEQUENCE [LARGE SCALE GENOMIC DNA]</scope>
    <source>
        <strain evidence="21 22">Pla175</strain>
    </source>
</reference>
<dbReference type="InterPro" id="IPR000700">
    <property type="entry name" value="PAS-assoc_C"/>
</dbReference>
<evidence type="ECO:0000256" key="7">
    <source>
        <dbReference type="ARBA" id="ARBA00022692"/>
    </source>
</evidence>
<dbReference type="KEGG" id="pnd:Pla175_20560"/>
<dbReference type="SMART" id="SM00065">
    <property type="entry name" value="GAF"/>
    <property type="match status" value="1"/>
</dbReference>
<evidence type="ECO:0000256" key="12">
    <source>
        <dbReference type="ARBA" id="ARBA00023012"/>
    </source>
</evidence>
<dbReference type="NCBIfam" id="TIGR00229">
    <property type="entry name" value="sensory_box"/>
    <property type="match status" value="2"/>
</dbReference>
<dbReference type="SUPFAM" id="SSF52172">
    <property type="entry name" value="CheY-like"/>
    <property type="match status" value="2"/>
</dbReference>
<keyword evidence="7" id="KW-0812">Transmembrane</keyword>
<dbReference type="InterPro" id="IPR011006">
    <property type="entry name" value="CheY-like_superfamily"/>
</dbReference>
<dbReference type="AlphaFoldDB" id="A0A518DB65"/>
<feature type="domain" description="Response regulatory" evidence="18">
    <location>
        <begin position="726"/>
        <end position="847"/>
    </location>
</feature>
<evidence type="ECO:0000256" key="14">
    <source>
        <dbReference type="PROSITE-ProRule" id="PRU00110"/>
    </source>
</evidence>
<dbReference type="SMART" id="SM00448">
    <property type="entry name" value="REC"/>
    <property type="match status" value="2"/>
</dbReference>
<dbReference type="PRINTS" id="PR00344">
    <property type="entry name" value="BCTRLSENSOR"/>
</dbReference>
<dbReference type="SMART" id="SM00091">
    <property type="entry name" value="PAS"/>
    <property type="match status" value="2"/>
</dbReference>
<dbReference type="Gene3D" id="1.20.120.160">
    <property type="entry name" value="HPT domain"/>
    <property type="match status" value="1"/>
</dbReference>
<proteinExistence type="predicted"/>
<keyword evidence="4" id="KW-1003">Cell membrane</keyword>
<dbReference type="PANTHER" id="PTHR45339:SF1">
    <property type="entry name" value="HYBRID SIGNAL TRANSDUCTION HISTIDINE KINASE J"/>
    <property type="match status" value="1"/>
</dbReference>
<keyword evidence="9 21" id="KW-0418">Kinase</keyword>
<dbReference type="Gene3D" id="3.30.450.20">
    <property type="entry name" value="PAS domain"/>
    <property type="match status" value="2"/>
</dbReference>
<keyword evidence="5 15" id="KW-0597">Phosphoprotein</keyword>
<dbReference type="Gene3D" id="3.30.450.40">
    <property type="match status" value="1"/>
</dbReference>
<dbReference type="InterPro" id="IPR036641">
    <property type="entry name" value="HPT_dom_sf"/>
</dbReference>
<keyword evidence="6 21" id="KW-0808">Transferase</keyword>
<dbReference type="SUPFAM" id="SSF55874">
    <property type="entry name" value="ATPase domain of HSP90 chaperone/DNA topoisomerase II/histidine kinase"/>
    <property type="match status" value="1"/>
</dbReference>
<dbReference type="SUPFAM" id="SSF47384">
    <property type="entry name" value="Homodimeric domain of signal transducing histidine kinase"/>
    <property type="match status" value="1"/>
</dbReference>
<dbReference type="InterPro" id="IPR004358">
    <property type="entry name" value="Sig_transdc_His_kin-like_C"/>
</dbReference>
<dbReference type="Gene3D" id="1.10.287.130">
    <property type="match status" value="1"/>
</dbReference>